<gene>
    <name evidence="2" type="ORF">SKAU_G00121740</name>
</gene>
<name>A0A9Q1FNV0_SYNKA</name>
<evidence type="ECO:0000256" key="1">
    <source>
        <dbReference type="SAM" id="MobiDB-lite"/>
    </source>
</evidence>
<accession>A0A9Q1FNV0</accession>
<organism evidence="2 3">
    <name type="scientific">Synaphobranchus kaupii</name>
    <name type="common">Kaup's arrowtooth eel</name>
    <dbReference type="NCBI Taxonomy" id="118154"/>
    <lineage>
        <taxon>Eukaryota</taxon>
        <taxon>Metazoa</taxon>
        <taxon>Chordata</taxon>
        <taxon>Craniata</taxon>
        <taxon>Vertebrata</taxon>
        <taxon>Euteleostomi</taxon>
        <taxon>Actinopterygii</taxon>
        <taxon>Neopterygii</taxon>
        <taxon>Teleostei</taxon>
        <taxon>Anguilliformes</taxon>
        <taxon>Synaphobranchidae</taxon>
        <taxon>Synaphobranchus</taxon>
    </lineage>
</organism>
<keyword evidence="3" id="KW-1185">Reference proteome</keyword>
<comment type="caution">
    <text evidence="2">The sequence shown here is derived from an EMBL/GenBank/DDBJ whole genome shotgun (WGS) entry which is preliminary data.</text>
</comment>
<dbReference type="EMBL" id="JAINUF010000004">
    <property type="protein sequence ID" value="KAJ8363343.1"/>
    <property type="molecule type" value="Genomic_DNA"/>
</dbReference>
<dbReference type="Proteomes" id="UP001152622">
    <property type="component" value="Chromosome 4"/>
</dbReference>
<dbReference type="AlphaFoldDB" id="A0A9Q1FNV0"/>
<evidence type="ECO:0000313" key="3">
    <source>
        <dbReference type="Proteomes" id="UP001152622"/>
    </source>
</evidence>
<evidence type="ECO:0000313" key="2">
    <source>
        <dbReference type="EMBL" id="KAJ8363343.1"/>
    </source>
</evidence>
<feature type="compositionally biased region" description="Pro residues" evidence="1">
    <location>
        <begin position="1"/>
        <end position="26"/>
    </location>
</feature>
<protein>
    <submittedName>
        <fullName evidence="2">Uncharacterized protein</fullName>
    </submittedName>
</protein>
<proteinExistence type="predicted"/>
<reference evidence="2" key="1">
    <citation type="journal article" date="2023" name="Science">
        <title>Genome structures resolve the early diversification of teleost fishes.</title>
        <authorList>
            <person name="Parey E."/>
            <person name="Louis A."/>
            <person name="Montfort J."/>
            <person name="Bouchez O."/>
            <person name="Roques C."/>
            <person name="Iampietro C."/>
            <person name="Lluch J."/>
            <person name="Castinel A."/>
            <person name="Donnadieu C."/>
            <person name="Desvignes T."/>
            <person name="Floi Bucao C."/>
            <person name="Jouanno E."/>
            <person name="Wen M."/>
            <person name="Mejri S."/>
            <person name="Dirks R."/>
            <person name="Jansen H."/>
            <person name="Henkel C."/>
            <person name="Chen W.J."/>
            <person name="Zahm M."/>
            <person name="Cabau C."/>
            <person name="Klopp C."/>
            <person name="Thompson A.W."/>
            <person name="Robinson-Rechavi M."/>
            <person name="Braasch I."/>
            <person name="Lecointre G."/>
            <person name="Bobe J."/>
            <person name="Postlethwait J.H."/>
            <person name="Berthelot C."/>
            <person name="Roest Crollius H."/>
            <person name="Guiguen Y."/>
        </authorList>
    </citation>
    <scope>NUCLEOTIDE SEQUENCE</scope>
    <source>
        <strain evidence="2">WJC10195</strain>
    </source>
</reference>
<feature type="region of interest" description="Disordered" evidence="1">
    <location>
        <begin position="1"/>
        <end position="59"/>
    </location>
</feature>
<sequence>MADPDPSAPSEPPAALPPRPSLPLLPLPEGGQPRLGEETPAARGAAQPPAHQTHTDILSHGAGHIWAGLQGRLQGLLKVAGSRLHPSFSRGRRHLCPHLRHRGRICANGGRRDDIQGVSHST</sequence>